<keyword evidence="11" id="KW-1185">Reference proteome</keyword>
<dbReference type="GO" id="GO:0003682">
    <property type="term" value="F:chromatin binding"/>
    <property type="evidence" value="ECO:0007669"/>
    <property type="project" value="TreeGrafter"/>
</dbReference>
<keyword evidence="5" id="KW-0690">Ribosome biogenesis</keyword>
<feature type="coiled-coil region" evidence="6">
    <location>
        <begin position="514"/>
        <end position="541"/>
    </location>
</feature>
<dbReference type="STRING" id="181874.A0A409YL25"/>
<evidence type="ECO:0000256" key="6">
    <source>
        <dbReference type="SAM" id="Coils"/>
    </source>
</evidence>
<dbReference type="PANTHER" id="PTHR14428">
    <property type="entry name" value="NUCLEOLAR COMPLEX PROTEIN 3"/>
    <property type="match status" value="1"/>
</dbReference>
<feature type="compositionally biased region" description="Basic and acidic residues" evidence="7">
    <location>
        <begin position="93"/>
        <end position="105"/>
    </location>
</feature>
<feature type="compositionally biased region" description="Polar residues" evidence="7">
    <location>
        <begin position="77"/>
        <end position="86"/>
    </location>
</feature>
<evidence type="ECO:0000256" key="7">
    <source>
        <dbReference type="SAM" id="MobiDB-lite"/>
    </source>
</evidence>
<sequence length="886" mass="98328">MPSHVKGKKRAAPSSQVSSKKRKLDSVKPLPPKRSQAQAPKKEKAADRGFIPIPNLDNGDEELELSDQDMQLAEELGSTSFLQNLNPKAIMRSKKETLRLHELTKPVRKQPVYDDDDLPSLNSSGGESEDDWSSDAGQDQDSWDGLESGSDLSEESDQNLDSDAEMPYETAPRKRRASWDDEDGKEVQRLPIKLADGQIKLTGTKLKRAETPPESEEEDTKQSYQRTQKQVQTPREDVSTGARFGRPAVVDVLQTKSRKLKVELAKGQIAEICQEVMADPENNLALLKRLHSFALPTVTTPLHPKPVANDPMIRKLAILSQLAVYKDIIPGYRIRELSEQEKAEKVSQMVARTREWEQGLVSAYQSYLRLLEGELKLQSELSEVALQCMCTLLTEVTHFNFRINLMTCIVGRLSKKVWDKTSETCSMTIVKVFREDTSGTPSLELVRLLNRMVKERQFKIHPNVLSCLLHLRLRTELGVRASTTRSEKPEESNNKGKKSSKLRKAEKVHLSKKARKVYREQKEIEKEMKEAEAVVDREERSNIQTETLKLLFSLYFRILKSPTPTPLLPSALAGISRFAHLVNIDFFKDLMAVLKDLIALDDTDMDPLASNKDAEGNDSSHALENASAVTSLSVQVFQGASRRLMCIVTAFELLSGQGKYFTGHAGSVIYSLLVRNTITKYRPSLHLAGEALNLDLGDFVSKLYASLLALSLSPEIDKELSFASSSSIPSTNNPIRSFAALPLIDLLFRALNLAFAPQKSSSSLASSASLAALQQSPQRVAAFGKRLLTCALHWPSAPAIRALEFVRALVVRDPRLEVMLGGADGEGRVCGGAAGVVGVYRPDVGDPAVSGALEGGLFYELQLLRTRHFDGRVREAADELLSYRSS</sequence>
<comment type="caution">
    <text evidence="10">The sequence shown here is derived from an EMBL/GenBank/DDBJ whole genome shotgun (WGS) entry which is preliminary data.</text>
</comment>
<protein>
    <recommendedName>
        <fullName evidence="5">Nucleolar complex-associated protein 3</fullName>
    </recommendedName>
</protein>
<dbReference type="FunCoup" id="A0A409YL25">
    <property type="interactions" value="491"/>
</dbReference>
<feature type="compositionally biased region" description="Polar residues" evidence="7">
    <location>
        <begin position="222"/>
        <end position="233"/>
    </location>
</feature>
<proteinExistence type="inferred from homology"/>
<organism evidence="10 11">
    <name type="scientific">Panaeolus cyanescens</name>
    <dbReference type="NCBI Taxonomy" id="181874"/>
    <lineage>
        <taxon>Eukaryota</taxon>
        <taxon>Fungi</taxon>
        <taxon>Dikarya</taxon>
        <taxon>Basidiomycota</taxon>
        <taxon>Agaricomycotina</taxon>
        <taxon>Agaricomycetes</taxon>
        <taxon>Agaricomycetidae</taxon>
        <taxon>Agaricales</taxon>
        <taxon>Agaricineae</taxon>
        <taxon>Galeropsidaceae</taxon>
        <taxon>Panaeolus</taxon>
    </lineage>
</organism>
<dbReference type="InterPro" id="IPR011501">
    <property type="entry name" value="Noc3_N"/>
</dbReference>
<evidence type="ECO:0000256" key="4">
    <source>
        <dbReference type="ARBA" id="ARBA00023242"/>
    </source>
</evidence>
<dbReference type="GO" id="GO:0042254">
    <property type="term" value="P:ribosome biogenesis"/>
    <property type="evidence" value="ECO:0007669"/>
    <property type="project" value="UniProtKB-KW"/>
</dbReference>
<dbReference type="EMBL" id="NHTK01001022">
    <property type="protein sequence ID" value="PPR03779.1"/>
    <property type="molecule type" value="Genomic_DNA"/>
</dbReference>
<dbReference type="GO" id="GO:0006270">
    <property type="term" value="P:DNA replication initiation"/>
    <property type="evidence" value="ECO:0007669"/>
    <property type="project" value="TreeGrafter"/>
</dbReference>
<comment type="subcellular location">
    <subcellularLocation>
        <location evidence="1 5">Nucleus</location>
        <location evidence="1 5">Nucleolus</location>
    </subcellularLocation>
</comment>
<evidence type="ECO:0000256" key="5">
    <source>
        <dbReference type="PIRNR" id="PIRNR028977"/>
    </source>
</evidence>
<name>A0A409YL25_9AGAR</name>
<gene>
    <name evidence="10" type="ORF">CVT24_007497</name>
</gene>
<accession>A0A409YL25</accession>
<keyword evidence="3 6" id="KW-0175">Coiled coil</keyword>
<dbReference type="Pfam" id="PF07540">
    <property type="entry name" value="NOC3p"/>
    <property type="match status" value="1"/>
</dbReference>
<evidence type="ECO:0000259" key="8">
    <source>
        <dbReference type="Pfam" id="PF03914"/>
    </source>
</evidence>
<evidence type="ECO:0000259" key="9">
    <source>
        <dbReference type="Pfam" id="PF07540"/>
    </source>
</evidence>
<feature type="region of interest" description="Disordered" evidence="7">
    <location>
        <begin position="1"/>
        <end position="243"/>
    </location>
</feature>
<dbReference type="PIRSF" id="PIRSF028977">
    <property type="entry name" value="Nucleolar_complex_p3"/>
    <property type="match status" value="1"/>
</dbReference>
<dbReference type="Proteomes" id="UP000284842">
    <property type="component" value="Unassembled WGS sequence"/>
</dbReference>
<feature type="domain" description="CCAAT-binding factor" evidence="8">
    <location>
        <begin position="691"/>
        <end position="877"/>
    </location>
</feature>
<evidence type="ECO:0000256" key="1">
    <source>
        <dbReference type="ARBA" id="ARBA00004604"/>
    </source>
</evidence>
<dbReference type="InterPro" id="IPR016903">
    <property type="entry name" value="Nucleolar_cplx-assoc_3"/>
</dbReference>
<keyword evidence="4" id="KW-0539">Nucleus</keyword>
<comment type="function">
    <text evidence="5">Required for synthesis of 60S ribosomal subunits and the transport of pre-ribosomes from the nucleoplasm to the cytoplasm.</text>
</comment>
<feature type="compositionally biased region" description="Acidic residues" evidence="7">
    <location>
        <begin position="58"/>
        <end position="67"/>
    </location>
</feature>
<dbReference type="GO" id="GO:0005730">
    <property type="term" value="C:nucleolus"/>
    <property type="evidence" value="ECO:0007669"/>
    <property type="project" value="UniProtKB-SubCell"/>
</dbReference>
<dbReference type="OrthoDB" id="10263597at2759"/>
<feature type="compositionally biased region" description="Basic and acidic residues" evidence="7">
    <location>
        <begin position="485"/>
        <end position="494"/>
    </location>
</feature>
<feature type="domain" description="Nucleolar complex-associated protein 3 N-terminal" evidence="9">
    <location>
        <begin position="265"/>
        <end position="367"/>
    </location>
</feature>
<dbReference type="Pfam" id="PF03914">
    <property type="entry name" value="CBF"/>
    <property type="match status" value="1"/>
</dbReference>
<dbReference type="AlphaFoldDB" id="A0A409YL25"/>
<dbReference type="InterPro" id="IPR005612">
    <property type="entry name" value="CCAAT-binding_factor"/>
</dbReference>
<dbReference type="PANTHER" id="PTHR14428:SF5">
    <property type="entry name" value="NUCLEOLAR COMPLEX PROTEIN 3 HOMOLOG"/>
    <property type="match status" value="1"/>
</dbReference>
<feature type="compositionally biased region" description="Acidic residues" evidence="7">
    <location>
        <begin position="152"/>
        <end position="166"/>
    </location>
</feature>
<feature type="compositionally biased region" description="Basic residues" evidence="7">
    <location>
        <begin position="1"/>
        <end position="11"/>
    </location>
</feature>
<reference evidence="10 11" key="1">
    <citation type="journal article" date="2018" name="Evol. Lett.">
        <title>Horizontal gene cluster transfer increased hallucinogenic mushroom diversity.</title>
        <authorList>
            <person name="Reynolds H.T."/>
            <person name="Vijayakumar V."/>
            <person name="Gluck-Thaler E."/>
            <person name="Korotkin H.B."/>
            <person name="Matheny P.B."/>
            <person name="Slot J.C."/>
        </authorList>
    </citation>
    <scope>NUCLEOTIDE SEQUENCE [LARGE SCALE GENOMIC DNA]</scope>
    <source>
        <strain evidence="10 11">2629</strain>
    </source>
</reference>
<evidence type="ECO:0000313" key="10">
    <source>
        <dbReference type="EMBL" id="PPR03779.1"/>
    </source>
</evidence>
<dbReference type="InParanoid" id="A0A409YL25"/>
<evidence type="ECO:0000256" key="3">
    <source>
        <dbReference type="ARBA" id="ARBA00023054"/>
    </source>
</evidence>
<evidence type="ECO:0000313" key="11">
    <source>
        <dbReference type="Proteomes" id="UP000284842"/>
    </source>
</evidence>
<comment type="similarity">
    <text evidence="2 5">Belongs to the CBF/MAK21 family.</text>
</comment>
<feature type="region of interest" description="Disordered" evidence="7">
    <location>
        <begin position="480"/>
        <end position="507"/>
    </location>
</feature>
<evidence type="ECO:0000256" key="2">
    <source>
        <dbReference type="ARBA" id="ARBA00007797"/>
    </source>
</evidence>